<dbReference type="Gene3D" id="3.30.450.80">
    <property type="entry name" value="Transcription factor LuxR-like, autoinducer-binding domain"/>
    <property type="match status" value="1"/>
</dbReference>
<organism evidence="5 6">
    <name type="scientific">Pseudohoeflea suaedae</name>
    <dbReference type="NCBI Taxonomy" id="877384"/>
    <lineage>
        <taxon>Bacteria</taxon>
        <taxon>Pseudomonadati</taxon>
        <taxon>Pseudomonadota</taxon>
        <taxon>Alphaproteobacteria</taxon>
        <taxon>Hyphomicrobiales</taxon>
        <taxon>Rhizobiaceae</taxon>
        <taxon>Pseudohoeflea</taxon>
    </lineage>
</organism>
<dbReference type="GO" id="GO:0003677">
    <property type="term" value="F:DNA binding"/>
    <property type="evidence" value="ECO:0007669"/>
    <property type="project" value="UniProtKB-KW"/>
</dbReference>
<dbReference type="Pfam" id="PF00196">
    <property type="entry name" value="GerE"/>
    <property type="match status" value="1"/>
</dbReference>
<dbReference type="SMART" id="SM00421">
    <property type="entry name" value="HTH_LUXR"/>
    <property type="match status" value="1"/>
</dbReference>
<keyword evidence="3" id="KW-0804">Transcription</keyword>
<dbReference type="PANTHER" id="PTHR44688">
    <property type="entry name" value="DNA-BINDING TRANSCRIPTIONAL ACTIVATOR DEVR_DOSR"/>
    <property type="match status" value="1"/>
</dbReference>
<keyword evidence="1" id="KW-0805">Transcription regulation</keyword>
<dbReference type="GO" id="GO:0006355">
    <property type="term" value="P:regulation of DNA-templated transcription"/>
    <property type="evidence" value="ECO:0007669"/>
    <property type="project" value="InterPro"/>
</dbReference>
<dbReference type="SUPFAM" id="SSF46894">
    <property type="entry name" value="C-terminal effector domain of the bipartite response regulators"/>
    <property type="match status" value="1"/>
</dbReference>
<dbReference type="Gene3D" id="1.10.10.10">
    <property type="entry name" value="Winged helix-like DNA-binding domain superfamily/Winged helix DNA-binding domain"/>
    <property type="match status" value="1"/>
</dbReference>
<evidence type="ECO:0000259" key="4">
    <source>
        <dbReference type="PROSITE" id="PS50043"/>
    </source>
</evidence>
<protein>
    <submittedName>
        <fullName evidence="5">LuxR family transcriptional regulator</fullName>
    </submittedName>
</protein>
<dbReference type="AlphaFoldDB" id="A0A4R5PIN6"/>
<dbReference type="InterPro" id="IPR000792">
    <property type="entry name" value="Tscrpt_reg_LuxR_C"/>
</dbReference>
<dbReference type="Pfam" id="PF03472">
    <property type="entry name" value="Autoind_bind"/>
    <property type="match status" value="1"/>
</dbReference>
<feature type="domain" description="HTH luxR-type" evidence="4">
    <location>
        <begin position="174"/>
        <end position="239"/>
    </location>
</feature>
<dbReference type="PROSITE" id="PS00622">
    <property type="entry name" value="HTH_LUXR_1"/>
    <property type="match status" value="1"/>
</dbReference>
<evidence type="ECO:0000256" key="1">
    <source>
        <dbReference type="ARBA" id="ARBA00023015"/>
    </source>
</evidence>
<dbReference type="InterPro" id="IPR036388">
    <property type="entry name" value="WH-like_DNA-bd_sf"/>
</dbReference>
<dbReference type="InterPro" id="IPR005143">
    <property type="entry name" value="TF_LuxR_autoind-bd_dom"/>
</dbReference>
<accession>A0A4R5PIN6</accession>
<evidence type="ECO:0000313" key="6">
    <source>
        <dbReference type="Proteomes" id="UP000295131"/>
    </source>
</evidence>
<dbReference type="InterPro" id="IPR036693">
    <property type="entry name" value="TF_LuxR_autoind-bd_dom_sf"/>
</dbReference>
<dbReference type="PROSITE" id="PS50043">
    <property type="entry name" value="HTH_LUXR_2"/>
    <property type="match status" value="1"/>
</dbReference>
<proteinExistence type="predicted"/>
<comment type="caution">
    <text evidence="5">The sequence shown here is derived from an EMBL/GenBank/DDBJ whole genome shotgun (WGS) entry which is preliminary data.</text>
</comment>
<evidence type="ECO:0000256" key="2">
    <source>
        <dbReference type="ARBA" id="ARBA00023125"/>
    </source>
</evidence>
<keyword evidence="6" id="KW-1185">Reference proteome</keyword>
<name>A0A4R5PIN6_9HYPH</name>
<dbReference type="Proteomes" id="UP000295131">
    <property type="component" value="Unassembled WGS sequence"/>
</dbReference>
<dbReference type="CDD" id="cd06170">
    <property type="entry name" value="LuxR_C_like"/>
    <property type="match status" value="1"/>
</dbReference>
<dbReference type="EMBL" id="SMSI01000004">
    <property type="protein sequence ID" value="TDH34415.1"/>
    <property type="molecule type" value="Genomic_DNA"/>
</dbReference>
<keyword evidence="2" id="KW-0238">DNA-binding</keyword>
<dbReference type="PANTHER" id="PTHR44688:SF16">
    <property type="entry name" value="DNA-BINDING TRANSCRIPTIONAL ACTIVATOR DEVR_DOSR"/>
    <property type="match status" value="1"/>
</dbReference>
<dbReference type="RefSeq" id="WP_133285761.1">
    <property type="nucleotide sequence ID" value="NZ_SMSI01000004.1"/>
</dbReference>
<dbReference type="PRINTS" id="PR00038">
    <property type="entry name" value="HTHLUXR"/>
</dbReference>
<reference evidence="5 6" key="1">
    <citation type="journal article" date="2013" name="Int. J. Syst. Evol. Microbiol.">
        <title>Hoeflea suaedae sp. nov., an endophytic bacterium isolated from the root of the halophyte Suaeda maritima.</title>
        <authorList>
            <person name="Chung E.J."/>
            <person name="Park J.A."/>
            <person name="Pramanik P."/>
            <person name="Bibi F."/>
            <person name="Jeon C.O."/>
            <person name="Chung Y.R."/>
        </authorList>
    </citation>
    <scope>NUCLEOTIDE SEQUENCE [LARGE SCALE GENOMIC DNA]</scope>
    <source>
        <strain evidence="5 6">YC6898</strain>
    </source>
</reference>
<evidence type="ECO:0000313" key="5">
    <source>
        <dbReference type="EMBL" id="TDH34415.1"/>
    </source>
</evidence>
<sequence>MAEHVQLLDRLRTVHSEIELTRLLRETASQFSMSHFAIYDVPDANAASLRPYIRLTNMSAQFYEEFDRHELLQLSALFRLLQKSTAPKVWCSSCDGLRSSDPRKRKYHSILAKEGLTCTAMIPVHRCDGSRGAVAFGGARGPINADELSSLCFIAAHAYEAFETLTQKGAACQSGSTECGLTARELEVLDWAANGKTTGEIASILSLSDHTVNTYMNSAMRKMDCVNRTQLVAKALRLNLIN</sequence>
<gene>
    <name evidence="5" type="ORF">E2A64_17270</name>
</gene>
<dbReference type="OrthoDB" id="3170288at2"/>
<evidence type="ECO:0000256" key="3">
    <source>
        <dbReference type="ARBA" id="ARBA00023163"/>
    </source>
</evidence>
<dbReference type="InterPro" id="IPR016032">
    <property type="entry name" value="Sig_transdc_resp-reg_C-effctor"/>
</dbReference>
<dbReference type="SUPFAM" id="SSF75516">
    <property type="entry name" value="Pheromone-binding domain of LuxR-like quorum-sensing transcription factors"/>
    <property type="match status" value="1"/>
</dbReference>